<dbReference type="PANTHER" id="PTHR42987">
    <property type="entry name" value="PEPTIDASE S49"/>
    <property type="match status" value="1"/>
</dbReference>
<keyword evidence="8" id="KW-1185">Reference proteome</keyword>
<dbReference type="Gene3D" id="3.90.226.10">
    <property type="entry name" value="2-enoyl-CoA Hydratase, Chain A, domain 1"/>
    <property type="match status" value="1"/>
</dbReference>
<evidence type="ECO:0000256" key="4">
    <source>
        <dbReference type="ARBA" id="ARBA00022825"/>
    </source>
</evidence>
<keyword evidence="5" id="KW-0472">Membrane</keyword>
<evidence type="ECO:0000256" key="3">
    <source>
        <dbReference type="ARBA" id="ARBA00022801"/>
    </source>
</evidence>
<dbReference type="PANTHER" id="PTHR42987:SF4">
    <property type="entry name" value="PROTEASE SOHB-RELATED"/>
    <property type="match status" value="1"/>
</dbReference>
<keyword evidence="4" id="KW-0720">Serine protease</keyword>
<gene>
    <name evidence="7" type="ORF">SAMN05660835_01821</name>
</gene>
<keyword evidence="5" id="KW-1133">Transmembrane helix</keyword>
<dbReference type="InterPro" id="IPR002142">
    <property type="entry name" value="Peptidase_S49"/>
</dbReference>
<keyword evidence="5" id="KW-0812">Transmembrane</keyword>
<dbReference type="Pfam" id="PF01343">
    <property type="entry name" value="Peptidase_S49"/>
    <property type="match status" value="1"/>
</dbReference>
<feature type="transmembrane region" description="Helical" evidence="5">
    <location>
        <begin position="7"/>
        <end position="25"/>
    </location>
</feature>
<dbReference type="RefSeq" id="WP_092129764.1">
    <property type="nucleotide sequence ID" value="NZ_FMYU01000019.1"/>
</dbReference>
<proteinExistence type="inferred from homology"/>
<evidence type="ECO:0000256" key="1">
    <source>
        <dbReference type="ARBA" id="ARBA00008683"/>
    </source>
</evidence>
<name>A0A1G6RLV5_9BACT</name>
<comment type="similarity">
    <text evidence="1">Belongs to the peptidase S49 family.</text>
</comment>
<reference evidence="8" key="1">
    <citation type="submission" date="2016-10" db="EMBL/GenBank/DDBJ databases">
        <authorList>
            <person name="Varghese N."/>
            <person name="Submissions S."/>
        </authorList>
    </citation>
    <scope>NUCLEOTIDE SEQUENCE [LARGE SCALE GENOMIC DNA]</scope>
    <source>
        <strain evidence="8">DSM 8415</strain>
    </source>
</reference>
<dbReference type="NCBIfam" id="TIGR00706">
    <property type="entry name" value="SppA_dom"/>
    <property type="match status" value="1"/>
</dbReference>
<sequence>MKKIVKIFFIVFLLIFVVNFFYYLLSPTRVAVINISGLITPNTASPICDQLRQAQKDPMYSAILLKINSPGGDAAQSEKIYYLVKQIDEKKPVVALIDSIGASGAYFAALGARKIVTYPASLTGSIGVIFEGINAYKLANKIGIEDFVVKSGDVKDAGNPLRKPTKSDKEMIFSVVESVYNQFLNAVASSRHINIEKLKPLADGRVFTGQMALKYNLIDSIGGFDAAKAYLQKYTGKKNLKFVELSDSYPGVSNLFGLSSIKNLLDISKTPSLQMIFK</sequence>
<organism evidence="7 8">
    <name type="scientific">Desulfurella multipotens</name>
    <dbReference type="NCBI Taxonomy" id="79269"/>
    <lineage>
        <taxon>Bacteria</taxon>
        <taxon>Pseudomonadati</taxon>
        <taxon>Campylobacterota</taxon>
        <taxon>Desulfurellia</taxon>
        <taxon>Desulfurellales</taxon>
        <taxon>Desulfurellaceae</taxon>
        <taxon>Desulfurella</taxon>
    </lineage>
</organism>
<dbReference type="InterPro" id="IPR029045">
    <property type="entry name" value="ClpP/crotonase-like_dom_sf"/>
</dbReference>
<dbReference type="EMBL" id="FMYU01000019">
    <property type="protein sequence ID" value="SDD05650.1"/>
    <property type="molecule type" value="Genomic_DNA"/>
</dbReference>
<dbReference type="OrthoDB" id="9764363at2"/>
<dbReference type="SUPFAM" id="SSF52096">
    <property type="entry name" value="ClpP/crotonase"/>
    <property type="match status" value="1"/>
</dbReference>
<evidence type="ECO:0000313" key="8">
    <source>
        <dbReference type="Proteomes" id="UP000199411"/>
    </source>
</evidence>
<dbReference type="Gene3D" id="6.20.330.10">
    <property type="match status" value="1"/>
</dbReference>
<dbReference type="InterPro" id="IPR047272">
    <property type="entry name" value="S49_SppA_C"/>
</dbReference>
<dbReference type="InterPro" id="IPR004635">
    <property type="entry name" value="Pept_S49_SppA"/>
</dbReference>
<protein>
    <submittedName>
        <fullName evidence="7">Protease-4</fullName>
    </submittedName>
</protein>
<dbReference type="CDD" id="cd07023">
    <property type="entry name" value="S49_Sppa_N_C"/>
    <property type="match status" value="1"/>
</dbReference>
<dbReference type="Proteomes" id="UP000199411">
    <property type="component" value="Unassembled WGS sequence"/>
</dbReference>
<evidence type="ECO:0000313" key="7">
    <source>
        <dbReference type="EMBL" id="SDD05650.1"/>
    </source>
</evidence>
<evidence type="ECO:0000256" key="2">
    <source>
        <dbReference type="ARBA" id="ARBA00022670"/>
    </source>
</evidence>
<keyword evidence="2 7" id="KW-0645">Protease</keyword>
<dbReference type="GO" id="GO:0006508">
    <property type="term" value="P:proteolysis"/>
    <property type="evidence" value="ECO:0007669"/>
    <property type="project" value="UniProtKB-KW"/>
</dbReference>
<evidence type="ECO:0000259" key="6">
    <source>
        <dbReference type="Pfam" id="PF01343"/>
    </source>
</evidence>
<dbReference type="GO" id="GO:0008236">
    <property type="term" value="F:serine-type peptidase activity"/>
    <property type="evidence" value="ECO:0007669"/>
    <property type="project" value="UniProtKB-KW"/>
</dbReference>
<feature type="domain" description="Peptidase S49" evidence="6">
    <location>
        <begin position="87"/>
        <end position="233"/>
    </location>
</feature>
<accession>A0A1G6RLV5</accession>
<keyword evidence="3" id="KW-0378">Hydrolase</keyword>
<evidence type="ECO:0000256" key="5">
    <source>
        <dbReference type="SAM" id="Phobius"/>
    </source>
</evidence>
<dbReference type="AlphaFoldDB" id="A0A1G6RLV5"/>